<dbReference type="PROSITE" id="PS51257">
    <property type="entry name" value="PROKAR_LIPOPROTEIN"/>
    <property type="match status" value="1"/>
</dbReference>
<protein>
    <recommendedName>
        <fullName evidence="5">Aminopeptidase N</fullName>
        <ecNumber evidence="4">3.4.11.2</ecNumber>
    </recommendedName>
</protein>
<evidence type="ECO:0000256" key="5">
    <source>
        <dbReference type="ARBA" id="ARBA00015611"/>
    </source>
</evidence>
<keyword evidence="14" id="KW-0031">Aminopeptidase</keyword>
<keyword evidence="16" id="KW-1185">Reference proteome</keyword>
<gene>
    <name evidence="13" type="ORF">SAMN04487891_107108</name>
    <name evidence="14" type="ORF">SAMN05216293_1898</name>
</gene>
<comment type="cofactor">
    <cofactor evidence="2">
        <name>Zn(2+)</name>
        <dbReference type="ChEBI" id="CHEBI:29105"/>
    </cofactor>
</comment>
<comment type="catalytic activity">
    <reaction evidence="1">
        <text>Release of an N-terminal amino acid, Xaa-|-Yaa- from a peptide, amide or arylamide. Xaa is preferably Ala, but may be most amino acids including Pro (slow action). When a terminal hydrophobic residue is followed by a prolyl residue, the two may be released as an intact Xaa-Pro dipeptide.</text>
        <dbReference type="EC" id="3.4.11.2"/>
    </reaction>
</comment>
<evidence type="ECO:0000259" key="11">
    <source>
        <dbReference type="Pfam" id="PF01433"/>
    </source>
</evidence>
<dbReference type="InterPro" id="IPR050344">
    <property type="entry name" value="Peptidase_M1_aminopeptidases"/>
</dbReference>
<dbReference type="GO" id="GO:0006508">
    <property type="term" value="P:proteolysis"/>
    <property type="evidence" value="ECO:0007669"/>
    <property type="project" value="UniProtKB-KW"/>
</dbReference>
<reference evidence="14 15" key="1">
    <citation type="submission" date="2016-11" db="EMBL/GenBank/DDBJ databases">
        <authorList>
            <person name="Varghese N."/>
            <person name="Submissions S."/>
        </authorList>
    </citation>
    <scope>NUCLEOTIDE SEQUENCE [LARGE SCALE GENOMIC DNA]</scope>
    <source>
        <strain evidence="14 15">CGMCC 1.12174</strain>
        <strain evidence="13 16">DSM 26351</strain>
    </source>
</reference>
<dbReference type="EC" id="3.4.11.2" evidence="4"/>
<evidence type="ECO:0000256" key="1">
    <source>
        <dbReference type="ARBA" id="ARBA00000098"/>
    </source>
</evidence>
<dbReference type="PRINTS" id="PR00756">
    <property type="entry name" value="ALADIPTASE"/>
</dbReference>
<dbReference type="Gene3D" id="2.60.40.1730">
    <property type="entry name" value="tricorn interacting facor f3 domain"/>
    <property type="match status" value="1"/>
</dbReference>
<name>A0A1M6V520_9FLAO</name>
<evidence type="ECO:0000313" key="16">
    <source>
        <dbReference type="Proteomes" id="UP000198940"/>
    </source>
</evidence>
<dbReference type="GO" id="GO:0008270">
    <property type="term" value="F:zinc ion binding"/>
    <property type="evidence" value="ECO:0007669"/>
    <property type="project" value="InterPro"/>
</dbReference>
<dbReference type="InterPro" id="IPR001930">
    <property type="entry name" value="Peptidase_M1"/>
</dbReference>
<evidence type="ECO:0000256" key="8">
    <source>
        <dbReference type="ARBA" id="ARBA00022801"/>
    </source>
</evidence>
<dbReference type="Pfam" id="PF17900">
    <property type="entry name" value="Peptidase_M1_N"/>
    <property type="match status" value="1"/>
</dbReference>
<comment type="similarity">
    <text evidence="3">Belongs to the peptidase M1 family.</text>
</comment>
<dbReference type="InterPro" id="IPR014782">
    <property type="entry name" value="Peptidase_M1_dom"/>
</dbReference>
<evidence type="ECO:0000256" key="7">
    <source>
        <dbReference type="ARBA" id="ARBA00022723"/>
    </source>
</evidence>
<evidence type="ECO:0000256" key="2">
    <source>
        <dbReference type="ARBA" id="ARBA00001947"/>
    </source>
</evidence>
<dbReference type="GO" id="GO:0070006">
    <property type="term" value="F:metalloaminopeptidase activity"/>
    <property type="evidence" value="ECO:0007669"/>
    <property type="project" value="TreeGrafter"/>
</dbReference>
<dbReference type="EMBL" id="FRAT01000004">
    <property type="protein sequence ID" value="SHK76543.1"/>
    <property type="molecule type" value="Genomic_DNA"/>
</dbReference>
<sequence>MKKTILLFLGISLFFLSCQPKRIDLLDVGIPLAMAEYRKEQVSDVVYGLSFDIPEDKTQPIPSKLKLELQVHDLSRPLYLDFNADASLLKQVMVNGSQQEIHHQKEHLIISEGLQKGNNVIEVLFSAGEQSLNRNEDYLYTLLVPERASTLFPCFDQPNIKANYILDVTAPKEWKVLCGATLENKTEQAGKVHYQFAKSDPMSTYLFSMVAGKFESFTENPGIFDMTFLYRESDTAKVRPSLPIVYDLHQRSIDFLQGYTEYEFPFQKLDFAAIPGFQYGGMEHVGAIQYRESSLFLDASATERQHLGRAKLIAHETAHMWFGDLVTMDWFNDVWMKEVFANFMADKIINPTFPDVNHQLQFMTAHYRGAYAEDRTRGTNPIRQQLDNLKNAGSLYGGIIYNKAPIMMRQLEAAIGETGFREGIREYISRFAYGNATWKDLVEILDDKTPNDLKKWSEVWVNQSGRPIFDEDISYENEKIKQLSISQRAEDGSGKLWPQSFEIALVYPDSVLVLPVSISDSMAIVAKAAGKPKPEAILYNSNAFGYGIFPMGTLDFPIIQRLEDEVARGHAYLNTYENILSGAISPKKGLDFFAKGIQAERNELIHGMLCGQASGIFWSYLTVEERNKEQPLLEKMLWKELTDGQHAPNIKKNLFGLWKGLAYSDEAKAKLFSVWNKAVTIRDLKLNEDDFTDMAMTLALFRHKDADNILDSARAQLTNPDKLKRFDFLRPALSSNESERDAFFVSLSDASNREKESWVLTACGYVHHPLRQESAIKHLPLALELLEEIQKTGDIFFPKGWLSNTVGQYQSQDAYSIVERYLAENPDLNESLQGKLLQATDDLYRFVEMREDKSID</sequence>
<dbReference type="CDD" id="cd09602">
    <property type="entry name" value="M1_APN"/>
    <property type="match status" value="1"/>
</dbReference>
<evidence type="ECO:0000256" key="4">
    <source>
        <dbReference type="ARBA" id="ARBA00012564"/>
    </source>
</evidence>
<evidence type="ECO:0000313" key="13">
    <source>
        <dbReference type="EMBL" id="SFC20533.1"/>
    </source>
</evidence>
<dbReference type="Pfam" id="PF01433">
    <property type="entry name" value="Peptidase_M1"/>
    <property type="match status" value="1"/>
</dbReference>
<evidence type="ECO:0000313" key="15">
    <source>
        <dbReference type="Proteomes" id="UP000184031"/>
    </source>
</evidence>
<dbReference type="InterPro" id="IPR045357">
    <property type="entry name" value="Aminopeptidase_N-like_N"/>
</dbReference>
<keyword evidence="9" id="KW-0862">Zinc</keyword>
<keyword evidence="7" id="KW-0479">Metal-binding</keyword>
<dbReference type="SUPFAM" id="SSF63737">
    <property type="entry name" value="Leukotriene A4 hydrolase N-terminal domain"/>
    <property type="match status" value="1"/>
</dbReference>
<organism evidence="14 15">
    <name type="scientific">Flagellimonas taeanensis</name>
    <dbReference type="NCBI Taxonomy" id="1005926"/>
    <lineage>
        <taxon>Bacteria</taxon>
        <taxon>Pseudomonadati</taxon>
        <taxon>Bacteroidota</taxon>
        <taxon>Flavobacteriia</taxon>
        <taxon>Flavobacteriales</taxon>
        <taxon>Flavobacteriaceae</taxon>
        <taxon>Flagellimonas</taxon>
    </lineage>
</organism>
<dbReference type="GO" id="GO:0043171">
    <property type="term" value="P:peptide catabolic process"/>
    <property type="evidence" value="ECO:0007669"/>
    <property type="project" value="TreeGrafter"/>
</dbReference>
<dbReference type="GO" id="GO:0016285">
    <property type="term" value="F:alanyl aminopeptidase activity"/>
    <property type="evidence" value="ECO:0007669"/>
    <property type="project" value="UniProtKB-EC"/>
</dbReference>
<dbReference type="InterPro" id="IPR027268">
    <property type="entry name" value="Peptidase_M4/M1_CTD_sf"/>
</dbReference>
<keyword evidence="6" id="KW-0645">Protease</keyword>
<evidence type="ECO:0000256" key="9">
    <source>
        <dbReference type="ARBA" id="ARBA00022833"/>
    </source>
</evidence>
<keyword evidence="10" id="KW-0482">Metalloprotease</keyword>
<evidence type="ECO:0000259" key="12">
    <source>
        <dbReference type="Pfam" id="PF17900"/>
    </source>
</evidence>
<dbReference type="PANTHER" id="PTHR11533:SF299">
    <property type="entry name" value="AMINOPEPTIDASE"/>
    <property type="match status" value="1"/>
</dbReference>
<keyword evidence="8" id="KW-0378">Hydrolase</keyword>
<dbReference type="AlphaFoldDB" id="A0A1M6V520"/>
<proteinExistence type="inferred from homology"/>
<evidence type="ECO:0000256" key="3">
    <source>
        <dbReference type="ARBA" id="ARBA00010136"/>
    </source>
</evidence>
<evidence type="ECO:0000256" key="10">
    <source>
        <dbReference type="ARBA" id="ARBA00023049"/>
    </source>
</evidence>
<comment type="caution">
    <text evidence="14">The sequence shown here is derived from an EMBL/GenBank/DDBJ whole genome shotgun (WGS) entry which is preliminary data.</text>
</comment>
<evidence type="ECO:0000256" key="6">
    <source>
        <dbReference type="ARBA" id="ARBA00022670"/>
    </source>
</evidence>
<dbReference type="OrthoDB" id="100605at2"/>
<dbReference type="GO" id="GO:0005737">
    <property type="term" value="C:cytoplasm"/>
    <property type="evidence" value="ECO:0007669"/>
    <property type="project" value="TreeGrafter"/>
</dbReference>
<dbReference type="RefSeq" id="WP_072879404.1">
    <property type="nucleotide sequence ID" value="NZ_FOKU01000007.1"/>
</dbReference>
<dbReference type="GO" id="GO:0005615">
    <property type="term" value="C:extracellular space"/>
    <property type="evidence" value="ECO:0007669"/>
    <property type="project" value="TreeGrafter"/>
</dbReference>
<dbReference type="Gene3D" id="1.10.390.10">
    <property type="entry name" value="Neutral Protease Domain 2"/>
    <property type="match status" value="1"/>
</dbReference>
<feature type="domain" description="Aminopeptidase N-like N-terminal" evidence="12">
    <location>
        <begin position="133"/>
        <end position="206"/>
    </location>
</feature>
<dbReference type="STRING" id="1055723.SAMN05216293_1898"/>
<feature type="domain" description="Peptidase M1 membrane alanine aminopeptidase" evidence="11">
    <location>
        <begin position="247"/>
        <end position="460"/>
    </location>
</feature>
<dbReference type="GO" id="GO:0042277">
    <property type="term" value="F:peptide binding"/>
    <property type="evidence" value="ECO:0007669"/>
    <property type="project" value="TreeGrafter"/>
</dbReference>
<dbReference type="EMBL" id="FOKU01000007">
    <property type="protein sequence ID" value="SFC20533.1"/>
    <property type="molecule type" value="Genomic_DNA"/>
</dbReference>
<dbReference type="InterPro" id="IPR042097">
    <property type="entry name" value="Aminopeptidase_N-like_N_sf"/>
</dbReference>
<dbReference type="PANTHER" id="PTHR11533">
    <property type="entry name" value="PROTEASE M1 ZINC METALLOPROTEASE"/>
    <property type="match status" value="1"/>
</dbReference>
<dbReference type="GO" id="GO:0016020">
    <property type="term" value="C:membrane"/>
    <property type="evidence" value="ECO:0007669"/>
    <property type="project" value="TreeGrafter"/>
</dbReference>
<dbReference type="Proteomes" id="UP000184031">
    <property type="component" value="Unassembled WGS sequence"/>
</dbReference>
<evidence type="ECO:0000313" key="14">
    <source>
        <dbReference type="EMBL" id="SHK76543.1"/>
    </source>
</evidence>
<accession>A0A1M6V520</accession>
<dbReference type="SUPFAM" id="SSF55486">
    <property type="entry name" value="Metalloproteases ('zincins'), catalytic domain"/>
    <property type="match status" value="1"/>
</dbReference>
<dbReference type="Proteomes" id="UP000198940">
    <property type="component" value="Unassembled WGS sequence"/>
</dbReference>